<feature type="binding site" evidence="11">
    <location>
        <position position="332"/>
    </location>
    <ligand>
        <name>L-glutamate</name>
        <dbReference type="ChEBI" id="CHEBI:29985"/>
    </ligand>
</feature>
<feature type="binding site" evidence="11">
    <location>
        <position position="326"/>
    </location>
    <ligand>
        <name>L-glutamate</name>
        <dbReference type="ChEBI" id="CHEBI:29985"/>
    </ligand>
</feature>
<dbReference type="GO" id="GO:0004356">
    <property type="term" value="F:glutamine synthetase activity"/>
    <property type="evidence" value="ECO:0007669"/>
    <property type="project" value="UniProtKB-EC"/>
</dbReference>
<dbReference type="Pfam" id="PF03951">
    <property type="entry name" value="Gln-synt_N"/>
    <property type="match status" value="1"/>
</dbReference>
<evidence type="ECO:0000256" key="16">
    <source>
        <dbReference type="RuleBase" id="RU004356"/>
    </source>
</evidence>
<evidence type="ECO:0000256" key="8">
    <source>
        <dbReference type="ARBA" id="ARBA00022741"/>
    </source>
</evidence>
<proteinExistence type="inferred from homology"/>
<dbReference type="GO" id="GO:0005737">
    <property type="term" value="C:cytoplasm"/>
    <property type="evidence" value="ECO:0007669"/>
    <property type="project" value="UniProtKB-SubCell"/>
</dbReference>
<dbReference type="InterPro" id="IPR014746">
    <property type="entry name" value="Gln_synth/guanido_kin_cat_dom"/>
</dbReference>
<dbReference type="PROSITE" id="PS51986">
    <property type="entry name" value="GS_BETA_GRASP"/>
    <property type="match status" value="1"/>
</dbReference>
<sequence>MQPRAPHEVIAMAEEQGVEMVDLRFCDLPGTMQHFSVPIRQLTEDSFEEGFGFDGSSIRGFKTINESDMILKPDPRSAYLDPFRKHRTLVLNCFIYDPVTGQPYDRDPRRVAAAAEEHLRASGIADTAYFGPEAEFFIFDDVRYHQDEHSASYVVDSIEGAWNTDRNEQGSNLGGKIPFKRGYFPVPPMDKFQDLRSEMVLTMQALGIEIEVQHHEVATAGQAEIDMRYDTLLAMADKLMLYKYVVKSVAQQGGYTATFMPKPLFQDNGSGMHTHQSLWRDGEPLFYESGGYADLSELALHYIGGILAHAPSILAFAAPTTNSYKRLVPGYEAPVNLVFSQRNRSAACRIPMYSLSPKAKRVEFRCPDAMANPYLAFSAMLLAGLDGIRNKIEPAGPDDRDLFDLPPDEARALPTVPSSLEGSLAALEADHDYLLEGGVFSQDLIDTWIAYKRAEEVDAIRLRPHPYEFALYYDA</sequence>
<feature type="binding site" evidence="13">
    <location>
        <position position="224"/>
    </location>
    <ligand>
        <name>Mg(2+)</name>
        <dbReference type="ChEBI" id="CHEBI:18420"/>
        <label>1</label>
    </ligand>
</feature>
<feature type="binding site" evidence="11">
    <location>
        <position position="365"/>
    </location>
    <ligand>
        <name>L-glutamate</name>
        <dbReference type="ChEBI" id="CHEBI:29985"/>
    </ligand>
</feature>
<evidence type="ECO:0000313" key="19">
    <source>
        <dbReference type="EMBL" id="ACU53212.1"/>
    </source>
</evidence>
<evidence type="ECO:0000259" key="17">
    <source>
        <dbReference type="PROSITE" id="PS51986"/>
    </source>
</evidence>
<keyword evidence="13" id="KW-0479">Metal-binding</keyword>
<name>C7M2G8_ACIFD</name>
<gene>
    <name evidence="19" type="ordered locus">Afer_0243</name>
</gene>
<evidence type="ECO:0000256" key="7">
    <source>
        <dbReference type="ARBA" id="ARBA00022598"/>
    </source>
</evidence>
<dbReference type="HOGENOM" id="CLU_017290_1_2_11"/>
<dbReference type="EMBL" id="CP001631">
    <property type="protein sequence ID" value="ACU53212.1"/>
    <property type="molecule type" value="Genomic_DNA"/>
</dbReference>
<feature type="binding site" evidence="12">
    <location>
        <position position="344"/>
    </location>
    <ligand>
        <name>ATP</name>
        <dbReference type="ChEBI" id="CHEBI:30616"/>
    </ligand>
</feature>
<dbReference type="InterPro" id="IPR008147">
    <property type="entry name" value="Gln_synt_N"/>
</dbReference>
<keyword evidence="8 12" id="KW-0547">Nucleotide-binding</keyword>
<organism evidence="19 20">
    <name type="scientific">Acidimicrobium ferrooxidans (strain DSM 10331 / JCM 15462 / NBRC 103882 / ICP)</name>
    <dbReference type="NCBI Taxonomy" id="525909"/>
    <lineage>
        <taxon>Bacteria</taxon>
        <taxon>Bacillati</taxon>
        <taxon>Actinomycetota</taxon>
        <taxon>Acidimicrobiia</taxon>
        <taxon>Acidimicrobiales</taxon>
        <taxon>Acidimicrobiaceae</taxon>
        <taxon>Acidimicrobium</taxon>
    </lineage>
</organism>
<comment type="subcellular location">
    <subcellularLocation>
        <location evidence="1">Cytoplasm</location>
    </subcellularLocation>
</comment>
<evidence type="ECO:0000256" key="1">
    <source>
        <dbReference type="ARBA" id="ARBA00004496"/>
    </source>
</evidence>
<evidence type="ECO:0000256" key="14">
    <source>
        <dbReference type="PROSITE-ProRule" id="PRU01330"/>
    </source>
</evidence>
<dbReference type="eggNOG" id="COG0174">
    <property type="taxonomic scope" value="Bacteria"/>
</dbReference>
<evidence type="ECO:0000256" key="15">
    <source>
        <dbReference type="RuleBase" id="RU000384"/>
    </source>
</evidence>
<evidence type="ECO:0000256" key="2">
    <source>
        <dbReference type="ARBA" id="ARBA00009897"/>
    </source>
</evidence>
<dbReference type="AlphaFoldDB" id="C7M2G8"/>
<dbReference type="GO" id="GO:0005524">
    <property type="term" value="F:ATP binding"/>
    <property type="evidence" value="ECO:0007669"/>
    <property type="project" value="UniProtKB-KW"/>
</dbReference>
<dbReference type="InterPro" id="IPR027303">
    <property type="entry name" value="Gln_synth_gly_rich_site"/>
</dbReference>
<evidence type="ECO:0000256" key="10">
    <source>
        <dbReference type="ARBA" id="ARBA00049436"/>
    </source>
</evidence>
<dbReference type="GO" id="GO:0016020">
    <property type="term" value="C:membrane"/>
    <property type="evidence" value="ECO:0007669"/>
    <property type="project" value="TreeGrafter"/>
</dbReference>
<feature type="domain" description="GS beta-grasp" evidence="17">
    <location>
        <begin position="16"/>
        <end position="100"/>
    </location>
</feature>
<evidence type="ECO:0000256" key="3">
    <source>
        <dbReference type="ARBA" id="ARBA00011354"/>
    </source>
</evidence>
<keyword evidence="13" id="KW-0460">Magnesium</keyword>
<feature type="binding site" evidence="13">
    <location>
        <position position="363"/>
    </location>
    <ligand>
        <name>Mg(2+)</name>
        <dbReference type="ChEBI" id="CHEBI:18420"/>
        <label>1</label>
    </ligand>
</feature>
<dbReference type="KEGG" id="afo:Afer_0243"/>
<dbReference type="InterPro" id="IPR008146">
    <property type="entry name" value="Gln_synth_cat_dom"/>
</dbReference>
<feature type="domain" description="GS catalytic" evidence="18">
    <location>
        <begin position="108"/>
        <end position="475"/>
    </location>
</feature>
<feature type="binding site" evidence="12">
    <location>
        <position position="358"/>
    </location>
    <ligand>
        <name>ATP</name>
        <dbReference type="ChEBI" id="CHEBI:30616"/>
    </ligand>
</feature>
<dbReference type="SUPFAM" id="SSF55931">
    <property type="entry name" value="Glutamine synthetase/guanido kinase"/>
    <property type="match status" value="1"/>
</dbReference>
<feature type="binding site" evidence="13">
    <location>
        <position position="133"/>
    </location>
    <ligand>
        <name>Mg(2+)</name>
        <dbReference type="ChEBI" id="CHEBI:18420"/>
        <label>1</label>
    </ligand>
</feature>
<dbReference type="PROSITE" id="PS00181">
    <property type="entry name" value="GLNA_ATP"/>
    <property type="match status" value="1"/>
</dbReference>
<dbReference type="PROSITE" id="PS00180">
    <property type="entry name" value="GLNA_1"/>
    <property type="match status" value="1"/>
</dbReference>
<evidence type="ECO:0000256" key="4">
    <source>
        <dbReference type="ARBA" id="ARBA00012937"/>
    </source>
</evidence>
<dbReference type="OrthoDB" id="9807095at2"/>
<dbReference type="GO" id="GO:0019740">
    <property type="term" value="P:nitrogen utilization"/>
    <property type="evidence" value="ECO:0007669"/>
    <property type="project" value="TreeGrafter"/>
</dbReference>
<keyword evidence="7 16" id="KW-0436">Ligase</keyword>
<keyword evidence="9 12" id="KW-0067">ATP-binding</keyword>
<feature type="binding site" evidence="13">
    <location>
        <position position="135"/>
    </location>
    <ligand>
        <name>Mg(2+)</name>
        <dbReference type="ChEBI" id="CHEBI:18420"/>
        <label>2</label>
    </ligand>
</feature>
<protein>
    <recommendedName>
        <fullName evidence="5 16">Glutamine synthetase</fullName>
        <ecNumber evidence="4 16">6.3.1.2</ecNumber>
    </recommendedName>
</protein>
<dbReference type="Gene3D" id="3.30.590.10">
    <property type="entry name" value="Glutamine synthetase/guanido kinase, catalytic domain"/>
    <property type="match status" value="1"/>
</dbReference>
<dbReference type="Proteomes" id="UP000000771">
    <property type="component" value="Chromosome"/>
</dbReference>
<dbReference type="InterPro" id="IPR004809">
    <property type="entry name" value="Gln_synth_I"/>
</dbReference>
<dbReference type="InterPro" id="IPR027302">
    <property type="entry name" value="Gln_synth_N_conserv_site"/>
</dbReference>
<keyword evidence="20" id="KW-1185">Reference proteome</keyword>
<dbReference type="SUPFAM" id="SSF54368">
    <property type="entry name" value="Glutamine synthetase, N-terminal domain"/>
    <property type="match status" value="1"/>
</dbReference>
<dbReference type="GO" id="GO:0046872">
    <property type="term" value="F:metal ion binding"/>
    <property type="evidence" value="ECO:0007669"/>
    <property type="project" value="UniProtKB-KW"/>
</dbReference>
<feature type="binding site" evidence="13">
    <location>
        <position position="216"/>
    </location>
    <ligand>
        <name>Mg(2+)</name>
        <dbReference type="ChEBI" id="CHEBI:18420"/>
        <label>1</label>
    </ligand>
</feature>
<dbReference type="PANTHER" id="PTHR43407:SF1">
    <property type="entry name" value="LENGSIN"/>
    <property type="match status" value="1"/>
</dbReference>
<dbReference type="EC" id="6.3.1.2" evidence="4 16"/>
<feature type="binding site" evidence="12">
    <location>
        <position position="211"/>
    </location>
    <ligand>
        <name>ATP</name>
        <dbReference type="ChEBI" id="CHEBI:30616"/>
    </ligand>
</feature>
<comment type="similarity">
    <text evidence="2 14 15">Belongs to the glutamine synthetase family.</text>
</comment>
<feature type="binding site" evidence="11">
    <location>
        <begin position="268"/>
        <end position="269"/>
    </location>
    <ligand>
        <name>L-glutamate</name>
        <dbReference type="ChEBI" id="CHEBI:29985"/>
    </ligand>
</feature>
<feature type="binding site" evidence="13">
    <location>
        <position position="273"/>
    </location>
    <ligand>
        <name>Mg(2+)</name>
        <dbReference type="ChEBI" id="CHEBI:18420"/>
        <label>1</label>
    </ligand>
</feature>
<dbReference type="InterPro" id="IPR036651">
    <property type="entry name" value="Gln_synt_N_sf"/>
</dbReference>
<dbReference type="RefSeq" id="WP_015797717.1">
    <property type="nucleotide sequence ID" value="NC_013124.1"/>
</dbReference>
<dbReference type="SMART" id="SM01230">
    <property type="entry name" value="Gln-synt_C"/>
    <property type="match status" value="1"/>
</dbReference>
<evidence type="ECO:0000256" key="12">
    <source>
        <dbReference type="PIRSR" id="PIRSR604809-2"/>
    </source>
</evidence>
<comment type="subunit">
    <text evidence="3">Oligomer of 12 subunits arranged in the form of two hexagons.</text>
</comment>
<evidence type="ECO:0000256" key="9">
    <source>
        <dbReference type="ARBA" id="ARBA00022840"/>
    </source>
</evidence>
<evidence type="ECO:0000256" key="11">
    <source>
        <dbReference type="PIRSR" id="PIRSR604809-1"/>
    </source>
</evidence>
<dbReference type="STRING" id="525909.Afer_0243"/>
<dbReference type="PROSITE" id="PS51987">
    <property type="entry name" value="GS_CATALYTIC"/>
    <property type="match status" value="1"/>
</dbReference>
<reference evidence="19 20" key="1">
    <citation type="journal article" date="2009" name="Stand. Genomic Sci.">
        <title>Complete genome sequence of Acidimicrobium ferrooxidans type strain (ICP).</title>
        <authorList>
            <person name="Clum A."/>
            <person name="Nolan M."/>
            <person name="Lang E."/>
            <person name="Glavina Del Rio T."/>
            <person name="Tice H."/>
            <person name="Copeland A."/>
            <person name="Cheng J.F."/>
            <person name="Lucas S."/>
            <person name="Chen F."/>
            <person name="Bruce D."/>
            <person name="Goodwin L."/>
            <person name="Pitluck S."/>
            <person name="Ivanova N."/>
            <person name="Mavrommatis K."/>
            <person name="Mikhailova N."/>
            <person name="Pati A."/>
            <person name="Chen A."/>
            <person name="Palaniappan K."/>
            <person name="Goker M."/>
            <person name="Spring S."/>
            <person name="Land M."/>
            <person name="Hauser L."/>
            <person name="Chang Y.J."/>
            <person name="Jeffries C.C."/>
            <person name="Chain P."/>
            <person name="Bristow J."/>
            <person name="Eisen J.A."/>
            <person name="Markowitz V."/>
            <person name="Hugenholtz P."/>
            <person name="Kyrpides N.C."/>
            <person name="Klenk H.P."/>
            <person name="Lapidus A."/>
        </authorList>
    </citation>
    <scope>NUCLEOTIDE SEQUENCE [LARGE SCALE GENOMIC DNA]</scope>
    <source>
        <strain evidence="20">DSM 10331 / JCM 15462 / NBRC 103882 / ICP</strain>
    </source>
</reference>
<accession>C7M2G8</accession>
<dbReference type="Gene3D" id="3.10.20.70">
    <property type="entry name" value="Glutamine synthetase, N-terminal domain"/>
    <property type="match status" value="1"/>
</dbReference>
<evidence type="ECO:0000259" key="18">
    <source>
        <dbReference type="PROSITE" id="PS51987"/>
    </source>
</evidence>
<dbReference type="GO" id="GO:0006542">
    <property type="term" value="P:glutamine biosynthetic process"/>
    <property type="evidence" value="ECO:0007669"/>
    <property type="project" value="InterPro"/>
</dbReference>
<comment type="catalytic activity">
    <reaction evidence="10 16">
        <text>L-glutamate + NH4(+) + ATP = L-glutamine + ADP + phosphate + H(+)</text>
        <dbReference type="Rhea" id="RHEA:16169"/>
        <dbReference type="ChEBI" id="CHEBI:15378"/>
        <dbReference type="ChEBI" id="CHEBI:28938"/>
        <dbReference type="ChEBI" id="CHEBI:29985"/>
        <dbReference type="ChEBI" id="CHEBI:30616"/>
        <dbReference type="ChEBI" id="CHEBI:43474"/>
        <dbReference type="ChEBI" id="CHEBI:58359"/>
        <dbReference type="ChEBI" id="CHEBI:456216"/>
        <dbReference type="EC" id="6.3.1.2"/>
    </reaction>
</comment>
<dbReference type="FunFam" id="3.30.590.10:FF:000001">
    <property type="entry name" value="Glutamine synthetase"/>
    <property type="match status" value="1"/>
</dbReference>
<feature type="binding site" evidence="11">
    <location>
        <position position="344"/>
    </location>
    <ligand>
        <name>L-glutamate</name>
        <dbReference type="ChEBI" id="CHEBI:29985"/>
    </ligand>
</feature>
<dbReference type="NCBIfam" id="TIGR00653">
    <property type="entry name" value="GlnA"/>
    <property type="match status" value="1"/>
</dbReference>
<evidence type="ECO:0000256" key="5">
    <source>
        <dbReference type="ARBA" id="ARBA00021364"/>
    </source>
</evidence>
<evidence type="ECO:0000256" key="6">
    <source>
        <dbReference type="ARBA" id="ARBA00022490"/>
    </source>
</evidence>
<evidence type="ECO:0000313" key="20">
    <source>
        <dbReference type="Proteomes" id="UP000000771"/>
    </source>
</evidence>
<comment type="cofactor">
    <cofactor evidence="13">
        <name>Mg(2+)</name>
        <dbReference type="ChEBI" id="CHEBI:18420"/>
    </cofactor>
    <text evidence="13">Binds 2 Mg(2+) ions per subunit.</text>
</comment>
<keyword evidence="6" id="KW-0963">Cytoplasm</keyword>
<dbReference type="PANTHER" id="PTHR43407">
    <property type="entry name" value="GLUTAMINE SYNTHETASE"/>
    <property type="match status" value="1"/>
</dbReference>
<dbReference type="Pfam" id="PF00120">
    <property type="entry name" value="Gln-synt_C"/>
    <property type="match status" value="1"/>
</dbReference>
<evidence type="ECO:0000256" key="13">
    <source>
        <dbReference type="PIRSR" id="PIRSR604809-3"/>
    </source>
</evidence>
<feature type="binding site" evidence="12">
    <location>
        <begin position="275"/>
        <end position="277"/>
    </location>
    <ligand>
        <name>ATP</name>
        <dbReference type="ChEBI" id="CHEBI:30616"/>
    </ligand>
</feature>